<dbReference type="EMBL" id="ML121538">
    <property type="protein sequence ID" value="RPB25242.1"/>
    <property type="molecule type" value="Genomic_DNA"/>
</dbReference>
<dbReference type="Proteomes" id="UP000267821">
    <property type="component" value="Unassembled WGS sequence"/>
</dbReference>
<keyword evidence="3" id="KW-1185">Reference proteome</keyword>
<reference evidence="2 3" key="1">
    <citation type="journal article" date="2018" name="Nat. Ecol. Evol.">
        <title>Pezizomycetes genomes reveal the molecular basis of ectomycorrhizal truffle lifestyle.</title>
        <authorList>
            <person name="Murat C."/>
            <person name="Payen T."/>
            <person name="Noel B."/>
            <person name="Kuo A."/>
            <person name="Morin E."/>
            <person name="Chen J."/>
            <person name="Kohler A."/>
            <person name="Krizsan K."/>
            <person name="Balestrini R."/>
            <person name="Da Silva C."/>
            <person name="Montanini B."/>
            <person name="Hainaut M."/>
            <person name="Levati E."/>
            <person name="Barry K.W."/>
            <person name="Belfiori B."/>
            <person name="Cichocki N."/>
            <person name="Clum A."/>
            <person name="Dockter R.B."/>
            <person name="Fauchery L."/>
            <person name="Guy J."/>
            <person name="Iotti M."/>
            <person name="Le Tacon F."/>
            <person name="Lindquist E.A."/>
            <person name="Lipzen A."/>
            <person name="Malagnac F."/>
            <person name="Mello A."/>
            <person name="Molinier V."/>
            <person name="Miyauchi S."/>
            <person name="Poulain J."/>
            <person name="Riccioni C."/>
            <person name="Rubini A."/>
            <person name="Sitrit Y."/>
            <person name="Splivallo R."/>
            <person name="Traeger S."/>
            <person name="Wang M."/>
            <person name="Zifcakova L."/>
            <person name="Wipf D."/>
            <person name="Zambonelli A."/>
            <person name="Paolocci F."/>
            <person name="Nowrousian M."/>
            <person name="Ottonello S."/>
            <person name="Baldrian P."/>
            <person name="Spatafora J.W."/>
            <person name="Henrissat B."/>
            <person name="Nagy L.G."/>
            <person name="Aury J.M."/>
            <person name="Wincker P."/>
            <person name="Grigoriev I.V."/>
            <person name="Bonfante P."/>
            <person name="Martin F.M."/>
        </authorList>
    </citation>
    <scope>NUCLEOTIDE SEQUENCE [LARGE SCALE GENOMIC DNA]</scope>
    <source>
        <strain evidence="2 3">ATCC MYA-4762</strain>
    </source>
</reference>
<dbReference type="PANTHER" id="PTHR28061:SF1">
    <property type="entry name" value="INO80 COMPLEX SUBUNIT 4"/>
    <property type="match status" value="1"/>
</dbReference>
<dbReference type="GO" id="GO:0006338">
    <property type="term" value="P:chromatin remodeling"/>
    <property type="evidence" value="ECO:0007669"/>
    <property type="project" value="InterPro"/>
</dbReference>
<feature type="region of interest" description="Disordered" evidence="1">
    <location>
        <begin position="118"/>
        <end position="171"/>
    </location>
</feature>
<accession>A0A3N4LVM1</accession>
<feature type="compositionally biased region" description="Low complexity" evidence="1">
    <location>
        <begin position="56"/>
        <end position="66"/>
    </location>
</feature>
<sequence>MVRSAVSSTSPLTSSSSLKTSSANTPTMPPKKMDKKAVRPRRIVVLKIDSAKLAKWAPAATAKDAATVSPSNTNSITESSANSARNSSPLAASATPQAGSPVGSAVGSEAQSVVATGAAGVSGAKPGPKRGRQPGAPPGKPGRKKQKVDNGTVPTLAIPGTSGPHKLGPKANQGAINAQLRALDRTGKPCKKWSKAGFQLRSFTGFQWSVPTWATPAVEKKLDVQPALSTPVANSAPTTTPTTPLPSALNSMGGTILDITMTNA</sequence>
<feature type="region of interest" description="Disordered" evidence="1">
    <location>
        <begin position="56"/>
        <end position="106"/>
    </location>
</feature>
<dbReference type="InParanoid" id="A0A3N4LVM1"/>
<dbReference type="OrthoDB" id="4093188at2759"/>
<name>A0A3N4LVM1_9PEZI</name>
<dbReference type="STRING" id="1051890.A0A3N4LVM1"/>
<dbReference type="PANTHER" id="PTHR28061">
    <property type="entry name" value="INO EIGHTY SUBUNIT 4"/>
    <property type="match status" value="1"/>
</dbReference>
<evidence type="ECO:0000313" key="2">
    <source>
        <dbReference type="EMBL" id="RPB25242.1"/>
    </source>
</evidence>
<protein>
    <recommendedName>
        <fullName evidence="4">DUF1711-domain-containing protein</fullName>
    </recommendedName>
</protein>
<organism evidence="2 3">
    <name type="scientific">Terfezia boudieri ATCC MYA-4762</name>
    <dbReference type="NCBI Taxonomy" id="1051890"/>
    <lineage>
        <taxon>Eukaryota</taxon>
        <taxon>Fungi</taxon>
        <taxon>Dikarya</taxon>
        <taxon>Ascomycota</taxon>
        <taxon>Pezizomycotina</taxon>
        <taxon>Pezizomycetes</taxon>
        <taxon>Pezizales</taxon>
        <taxon>Pezizaceae</taxon>
        <taxon>Terfezia</taxon>
    </lineage>
</organism>
<evidence type="ECO:0008006" key="4">
    <source>
        <dbReference type="Google" id="ProtNLM"/>
    </source>
</evidence>
<dbReference type="InterPro" id="IPR013175">
    <property type="entry name" value="INO80_su_Ies4"/>
</dbReference>
<evidence type="ECO:0000256" key="1">
    <source>
        <dbReference type="SAM" id="MobiDB-lite"/>
    </source>
</evidence>
<gene>
    <name evidence="2" type="ORF">L211DRAFT_105788</name>
</gene>
<dbReference type="GO" id="GO:0031011">
    <property type="term" value="C:Ino80 complex"/>
    <property type="evidence" value="ECO:0007669"/>
    <property type="project" value="InterPro"/>
</dbReference>
<proteinExistence type="predicted"/>
<evidence type="ECO:0000313" key="3">
    <source>
        <dbReference type="Proteomes" id="UP000267821"/>
    </source>
</evidence>
<feature type="compositionally biased region" description="Polar residues" evidence="1">
    <location>
        <begin position="68"/>
        <end position="98"/>
    </location>
</feature>
<dbReference type="AlphaFoldDB" id="A0A3N4LVM1"/>
<dbReference type="Pfam" id="PF08193">
    <property type="entry name" value="INO80_Ies4"/>
    <property type="match status" value="1"/>
</dbReference>
<feature type="region of interest" description="Disordered" evidence="1">
    <location>
        <begin position="1"/>
        <end position="41"/>
    </location>
</feature>
<feature type="compositionally biased region" description="Low complexity" evidence="1">
    <location>
        <begin position="1"/>
        <end position="26"/>
    </location>
</feature>